<dbReference type="EMBL" id="RAVZ01000256">
    <property type="protein sequence ID" value="RKG78853.1"/>
    <property type="molecule type" value="Genomic_DNA"/>
</dbReference>
<protein>
    <submittedName>
        <fullName evidence="2">Uncharacterized protein</fullName>
    </submittedName>
</protein>
<keyword evidence="3" id="KW-1185">Reference proteome</keyword>
<feature type="compositionally biased region" description="Polar residues" evidence="1">
    <location>
        <begin position="58"/>
        <end position="67"/>
    </location>
</feature>
<evidence type="ECO:0000256" key="1">
    <source>
        <dbReference type="SAM" id="MobiDB-lite"/>
    </source>
</evidence>
<gene>
    <name evidence="2" type="ORF">D7V88_29365</name>
</gene>
<name>A0A3A8INB8_9BACT</name>
<reference evidence="3" key="1">
    <citation type="submission" date="2018-09" db="EMBL/GenBank/DDBJ databases">
        <authorList>
            <person name="Livingstone P.G."/>
            <person name="Whitworth D.E."/>
        </authorList>
    </citation>
    <scope>NUCLEOTIDE SEQUENCE [LARGE SCALE GENOMIC DNA]</scope>
    <source>
        <strain evidence="3">CA054A</strain>
    </source>
</reference>
<dbReference type="Proteomes" id="UP000268094">
    <property type="component" value="Unassembled WGS sequence"/>
</dbReference>
<evidence type="ECO:0000313" key="2">
    <source>
        <dbReference type="EMBL" id="RKG78853.1"/>
    </source>
</evidence>
<accession>A0A3A8INB8</accession>
<feature type="region of interest" description="Disordered" evidence="1">
    <location>
        <begin position="14"/>
        <end position="90"/>
    </location>
</feature>
<proteinExistence type="predicted"/>
<sequence length="90" mass="9379">MACILALGATLAYTGCSDDDDDKPDGGSTPDSGTPDSGTPDAGPTTTEFTAFVRDQIENQTNETGTPVTLDDKNFVDTEPADAFPPAFFQ</sequence>
<organism evidence="2 3">
    <name type="scientific">Corallococcus terminator</name>
    <dbReference type="NCBI Taxonomy" id="2316733"/>
    <lineage>
        <taxon>Bacteria</taxon>
        <taxon>Pseudomonadati</taxon>
        <taxon>Myxococcota</taxon>
        <taxon>Myxococcia</taxon>
        <taxon>Myxococcales</taxon>
        <taxon>Cystobacterineae</taxon>
        <taxon>Myxococcaceae</taxon>
        <taxon>Corallococcus</taxon>
    </lineage>
</organism>
<evidence type="ECO:0000313" key="3">
    <source>
        <dbReference type="Proteomes" id="UP000268094"/>
    </source>
</evidence>
<comment type="caution">
    <text evidence="2">The sequence shown here is derived from an EMBL/GenBank/DDBJ whole genome shotgun (WGS) entry which is preliminary data.</text>
</comment>
<dbReference type="AlphaFoldDB" id="A0A3A8INB8"/>